<reference evidence="3 4" key="1">
    <citation type="journal article" date="2011" name="Genome Biol. Evol.">
        <title>Integration of the genetic map and genome assembly of fugu facilitates insights into distinct features of genome evolution in teleosts and mammals.</title>
        <authorList>
            <person name="Kai W."/>
            <person name="Kikuchi K."/>
            <person name="Tohari S."/>
            <person name="Chew A.K."/>
            <person name="Tay A."/>
            <person name="Fujiwara A."/>
            <person name="Hosoya S."/>
            <person name="Suetake H."/>
            <person name="Naruse K."/>
            <person name="Brenner S."/>
            <person name="Suzuki Y."/>
            <person name="Venkatesh B."/>
        </authorList>
    </citation>
    <scope>NUCLEOTIDE SEQUENCE [LARGE SCALE GENOMIC DNA]</scope>
</reference>
<keyword evidence="4" id="KW-1185">Reference proteome</keyword>
<evidence type="ECO:0000313" key="4">
    <source>
        <dbReference type="Proteomes" id="UP000005226"/>
    </source>
</evidence>
<dbReference type="FunCoup" id="A0A3B5KA10">
    <property type="interactions" value="38"/>
</dbReference>
<feature type="transmembrane region" description="Helical" evidence="2">
    <location>
        <begin position="20"/>
        <end position="45"/>
    </location>
</feature>
<sequence>MSQIGQVTPNDLAEGYPVTNLTLVVLLLIPCVVILLLLNCLFLGYKLLILSKRRSRLGTGNTEEMLQRVGRVSDADLVSLQDLRRAYMSLSEPVLTHPVTSSRASSRERAEVGHRYRLLRPDGATGSGSLRAPTARCRSAPVFPSSSDSEAEVRVNLVPPNSPEQDAEGGAPAQSRYEMLTDVSPAVAVHMECEYPGAPSEASRTTTSAVGPGLDSDFGASAGVSLRILSADSDGLSNGVLSSAMEWDYYDPCYVKQNHVPKHEHRRSAAHAKQYWV</sequence>
<organism evidence="3 4">
    <name type="scientific">Takifugu rubripes</name>
    <name type="common">Japanese pufferfish</name>
    <name type="synonym">Fugu rubripes</name>
    <dbReference type="NCBI Taxonomy" id="31033"/>
    <lineage>
        <taxon>Eukaryota</taxon>
        <taxon>Metazoa</taxon>
        <taxon>Chordata</taxon>
        <taxon>Craniata</taxon>
        <taxon>Vertebrata</taxon>
        <taxon>Euteleostomi</taxon>
        <taxon>Actinopterygii</taxon>
        <taxon>Neopterygii</taxon>
        <taxon>Teleostei</taxon>
        <taxon>Neoteleostei</taxon>
        <taxon>Acanthomorphata</taxon>
        <taxon>Eupercaria</taxon>
        <taxon>Tetraodontiformes</taxon>
        <taxon>Tetradontoidea</taxon>
        <taxon>Tetraodontidae</taxon>
        <taxon>Takifugu</taxon>
    </lineage>
</organism>
<accession>A0A3B5KA10</accession>
<evidence type="ECO:0000256" key="2">
    <source>
        <dbReference type="SAM" id="Phobius"/>
    </source>
</evidence>
<reference evidence="3" key="2">
    <citation type="submission" date="2025-08" db="UniProtKB">
        <authorList>
            <consortium name="Ensembl"/>
        </authorList>
    </citation>
    <scope>IDENTIFICATION</scope>
</reference>
<dbReference type="Ensembl" id="ENSTRUT00000054510.2">
    <property type="protein sequence ID" value="ENSTRUP00000050210.2"/>
    <property type="gene ID" value="ENSTRUG00000024774.2"/>
</dbReference>
<reference evidence="3" key="3">
    <citation type="submission" date="2025-09" db="UniProtKB">
        <authorList>
            <consortium name="Ensembl"/>
        </authorList>
    </citation>
    <scope>IDENTIFICATION</scope>
</reference>
<dbReference type="AlphaFoldDB" id="A0A3B5KA10"/>
<keyword evidence="2" id="KW-1133">Transmembrane helix</keyword>
<dbReference type="Proteomes" id="UP000005226">
    <property type="component" value="Chromosome 6"/>
</dbReference>
<feature type="region of interest" description="Disordered" evidence="1">
    <location>
        <begin position="118"/>
        <end position="153"/>
    </location>
</feature>
<gene>
    <name evidence="3" type="primary">hwa</name>
</gene>
<proteinExistence type="predicted"/>
<name>A0A3B5KA10_TAKRU</name>
<keyword evidence="2" id="KW-0472">Membrane</keyword>
<keyword evidence="2" id="KW-0812">Transmembrane</keyword>
<evidence type="ECO:0000313" key="3">
    <source>
        <dbReference type="Ensembl" id="ENSTRUP00000050210.2"/>
    </source>
</evidence>
<dbReference type="GeneTree" id="ENSGT01120000272121"/>
<evidence type="ECO:0000256" key="1">
    <source>
        <dbReference type="SAM" id="MobiDB-lite"/>
    </source>
</evidence>
<dbReference type="OMA" id="NVPKHKH"/>
<protein>
    <submittedName>
        <fullName evidence="3">Huluwa</fullName>
    </submittedName>
</protein>
<dbReference type="InParanoid" id="A0A3B5KA10"/>